<evidence type="ECO:0000313" key="3">
    <source>
        <dbReference type="Proteomes" id="UP001465976"/>
    </source>
</evidence>
<reference evidence="2 3" key="1">
    <citation type="submission" date="2024-02" db="EMBL/GenBank/DDBJ databases">
        <title>A draft genome for the cacao thread blight pathogen Marasmius crinis-equi.</title>
        <authorList>
            <person name="Cohen S.P."/>
            <person name="Baruah I.K."/>
            <person name="Amoako-Attah I."/>
            <person name="Bukari Y."/>
            <person name="Meinhardt L.W."/>
            <person name="Bailey B.A."/>
        </authorList>
    </citation>
    <scope>NUCLEOTIDE SEQUENCE [LARGE SCALE GENOMIC DNA]</scope>
    <source>
        <strain evidence="2 3">GH-76</strain>
    </source>
</reference>
<name>A0ABR3EMH3_9AGAR</name>
<evidence type="ECO:0000256" key="1">
    <source>
        <dbReference type="SAM" id="MobiDB-lite"/>
    </source>
</evidence>
<dbReference type="Proteomes" id="UP001465976">
    <property type="component" value="Unassembled WGS sequence"/>
</dbReference>
<feature type="region of interest" description="Disordered" evidence="1">
    <location>
        <begin position="388"/>
        <end position="423"/>
    </location>
</feature>
<feature type="non-terminal residue" evidence="2">
    <location>
        <position position="454"/>
    </location>
</feature>
<proteinExistence type="predicted"/>
<evidence type="ECO:0000313" key="2">
    <source>
        <dbReference type="EMBL" id="KAL0564078.1"/>
    </source>
</evidence>
<dbReference type="Gene3D" id="3.30.420.10">
    <property type="entry name" value="Ribonuclease H-like superfamily/Ribonuclease H"/>
    <property type="match status" value="1"/>
</dbReference>
<keyword evidence="3" id="KW-1185">Reference proteome</keyword>
<comment type="caution">
    <text evidence="2">The sequence shown here is derived from an EMBL/GenBank/DDBJ whole genome shotgun (WGS) entry which is preliminary data.</text>
</comment>
<dbReference type="InterPro" id="IPR036397">
    <property type="entry name" value="RNaseH_sf"/>
</dbReference>
<dbReference type="InterPro" id="IPR012337">
    <property type="entry name" value="RNaseH-like_sf"/>
</dbReference>
<sequence>MVMEIGDIFFISAYLPPENMEWMDNVPTHPCDHFEDVLTRCSTCLGMSLVIMLDSNGRMASLSPNRSFPRLSRDRKSNARGKWLLFLCSKFGLCVVNGSSLDSDPVAEFSSFHMGSALVDYVIISESLSDRVVSPLHVDDQFPHESDHATLQIGLAIAKAGQPAAEALQSSRKQRKFDFGSTSSPLDRQLENTIASATDPRSLAMRLYGSASVNGTPRQVFIASVHAKSFNGQQQMGVGILWGYNSAAKGAFRISGHQTSLRADLCAIAAALQMAKTYDRMVIYTKSEAVVRNVAFDVGIFAESNWTCSNADILRLIVAEIQRRESPVELRVLKQNQATSEFEGARELAVRALRDRLAVWVPRPTLPPTVSGSMDGQLGCRVQTALKPLQGPSPAASGRSDYPIPLHRRLPPKPAPERFNPPSHRTRFAERERQWHNLSQLLNARSSAQFWKVI</sequence>
<accession>A0ABR3EMH3</accession>
<dbReference type="EMBL" id="JBAHYK010003000">
    <property type="protein sequence ID" value="KAL0564078.1"/>
    <property type="molecule type" value="Genomic_DNA"/>
</dbReference>
<protein>
    <submittedName>
        <fullName evidence="2">Ribonuclease H1</fullName>
    </submittedName>
</protein>
<dbReference type="Gene3D" id="3.60.10.10">
    <property type="entry name" value="Endonuclease/exonuclease/phosphatase"/>
    <property type="match status" value="1"/>
</dbReference>
<dbReference type="InterPro" id="IPR036691">
    <property type="entry name" value="Endo/exonu/phosph_ase_sf"/>
</dbReference>
<organism evidence="2 3">
    <name type="scientific">Marasmius crinis-equi</name>
    <dbReference type="NCBI Taxonomy" id="585013"/>
    <lineage>
        <taxon>Eukaryota</taxon>
        <taxon>Fungi</taxon>
        <taxon>Dikarya</taxon>
        <taxon>Basidiomycota</taxon>
        <taxon>Agaricomycotina</taxon>
        <taxon>Agaricomycetes</taxon>
        <taxon>Agaricomycetidae</taxon>
        <taxon>Agaricales</taxon>
        <taxon>Marasmiineae</taxon>
        <taxon>Marasmiaceae</taxon>
        <taxon>Marasmius</taxon>
    </lineage>
</organism>
<gene>
    <name evidence="2" type="primary">RNASEH1_2</name>
    <name evidence="2" type="ORF">V5O48_017977</name>
</gene>
<dbReference type="SUPFAM" id="SSF53098">
    <property type="entry name" value="Ribonuclease H-like"/>
    <property type="match status" value="1"/>
</dbReference>